<dbReference type="EMBL" id="FTOR01000004">
    <property type="protein sequence ID" value="SIT17834.1"/>
    <property type="molecule type" value="Genomic_DNA"/>
</dbReference>
<dbReference type="AlphaFoldDB" id="A0A1N7Q4R0"/>
<reference evidence="2" key="1">
    <citation type="submission" date="2017-01" db="EMBL/GenBank/DDBJ databases">
        <authorList>
            <person name="Varghese N."/>
            <person name="Submissions S."/>
        </authorList>
    </citation>
    <scope>NUCLEOTIDE SEQUENCE [LARGE SCALE GENOMIC DNA]</scope>
    <source>
        <strain evidence="2">DSM 21054</strain>
    </source>
</reference>
<dbReference type="Proteomes" id="UP000186917">
    <property type="component" value="Unassembled WGS sequence"/>
</dbReference>
<protein>
    <submittedName>
        <fullName evidence="1">Uncharacterized protein</fullName>
    </submittedName>
</protein>
<accession>A0A1N7Q4R0</accession>
<organism evidence="1 2">
    <name type="scientific">Filimonas lacunae</name>
    <dbReference type="NCBI Taxonomy" id="477680"/>
    <lineage>
        <taxon>Bacteria</taxon>
        <taxon>Pseudomonadati</taxon>
        <taxon>Bacteroidota</taxon>
        <taxon>Chitinophagia</taxon>
        <taxon>Chitinophagales</taxon>
        <taxon>Chitinophagaceae</taxon>
        <taxon>Filimonas</taxon>
    </lineage>
</organism>
<name>A0A1N7Q4R0_9BACT</name>
<sequence length="36" mass="4036">MLFASKCLQDKRGVGVRTRQSTALPYKGADYALINY</sequence>
<proteinExistence type="predicted"/>
<gene>
    <name evidence="1" type="ORF">SAMN05421788_104380</name>
</gene>
<evidence type="ECO:0000313" key="2">
    <source>
        <dbReference type="Proteomes" id="UP000186917"/>
    </source>
</evidence>
<keyword evidence="2" id="KW-1185">Reference proteome</keyword>
<evidence type="ECO:0000313" key="1">
    <source>
        <dbReference type="EMBL" id="SIT17834.1"/>
    </source>
</evidence>